<dbReference type="GO" id="GO:0000166">
    <property type="term" value="F:nucleotide binding"/>
    <property type="evidence" value="ECO:0007669"/>
    <property type="project" value="InterPro"/>
</dbReference>
<reference evidence="3" key="1">
    <citation type="submission" date="2019-08" db="EMBL/GenBank/DDBJ databases">
        <authorList>
            <person name="Kucharzyk K."/>
            <person name="Murdoch R.W."/>
            <person name="Higgins S."/>
            <person name="Loffler F."/>
        </authorList>
    </citation>
    <scope>NUCLEOTIDE SEQUENCE</scope>
</reference>
<evidence type="ECO:0000313" key="3">
    <source>
        <dbReference type="EMBL" id="MPM42628.1"/>
    </source>
</evidence>
<dbReference type="Pfam" id="PF22725">
    <property type="entry name" value="GFO_IDH_MocA_C3"/>
    <property type="match status" value="1"/>
</dbReference>
<feature type="domain" description="GFO/IDH/MocA-like oxidoreductase" evidence="2">
    <location>
        <begin position="134"/>
        <end position="254"/>
    </location>
</feature>
<dbReference type="InterPro" id="IPR052515">
    <property type="entry name" value="Gfo/Idh/MocA_Oxidoreductase"/>
</dbReference>
<dbReference type="EMBL" id="VSSQ01009796">
    <property type="protein sequence ID" value="MPM42628.1"/>
    <property type="molecule type" value="Genomic_DNA"/>
</dbReference>
<evidence type="ECO:0000259" key="2">
    <source>
        <dbReference type="Pfam" id="PF22725"/>
    </source>
</evidence>
<dbReference type="AlphaFoldDB" id="A0A644ZQH2"/>
<dbReference type="GO" id="GO:0033712">
    <property type="term" value="F:1,5-anhydro-D-fructose reductase (1,5-anhydro-D-mannitol-forming) activity"/>
    <property type="evidence" value="ECO:0007669"/>
    <property type="project" value="UniProtKB-EC"/>
</dbReference>
<dbReference type="InterPro" id="IPR055170">
    <property type="entry name" value="GFO_IDH_MocA-like_dom"/>
</dbReference>
<dbReference type="EC" id="1.1.1.292" evidence="3"/>
<dbReference type="Gene3D" id="3.30.360.10">
    <property type="entry name" value="Dihydrodipicolinate Reductase, domain 2"/>
    <property type="match status" value="1"/>
</dbReference>
<dbReference type="InterPro" id="IPR000683">
    <property type="entry name" value="Gfo/Idh/MocA-like_OxRdtase_N"/>
</dbReference>
<feature type="domain" description="Gfo/Idh/MocA-like oxidoreductase N-terminal" evidence="1">
    <location>
        <begin position="5"/>
        <end position="122"/>
    </location>
</feature>
<dbReference type="PANTHER" id="PTHR43249">
    <property type="entry name" value="UDP-N-ACETYL-2-AMINO-2-DEOXY-D-GLUCURONATE OXIDASE"/>
    <property type="match status" value="1"/>
</dbReference>
<dbReference type="PANTHER" id="PTHR43249:SF1">
    <property type="entry name" value="D-GLUCOSIDE 3-DEHYDROGENASE"/>
    <property type="match status" value="1"/>
</dbReference>
<name>A0A644ZQH2_9ZZZZ</name>
<protein>
    <submittedName>
        <fullName evidence="3">1,5-anhydro-D-fructose reductase</fullName>
        <ecNumber evidence="3">1.1.1.292</ecNumber>
    </submittedName>
</protein>
<proteinExistence type="predicted"/>
<keyword evidence="3" id="KW-0560">Oxidoreductase</keyword>
<gene>
    <name evidence="3" type="primary">afr_3</name>
    <name evidence="3" type="ORF">SDC9_89295</name>
</gene>
<dbReference type="SUPFAM" id="SSF51735">
    <property type="entry name" value="NAD(P)-binding Rossmann-fold domains"/>
    <property type="match status" value="1"/>
</dbReference>
<dbReference type="Gene3D" id="3.40.50.720">
    <property type="entry name" value="NAD(P)-binding Rossmann-like Domain"/>
    <property type="match status" value="1"/>
</dbReference>
<dbReference type="InterPro" id="IPR036291">
    <property type="entry name" value="NAD(P)-bd_dom_sf"/>
</dbReference>
<comment type="caution">
    <text evidence="3">The sequence shown here is derived from an EMBL/GenBank/DDBJ whole genome shotgun (WGS) entry which is preliminary data.</text>
</comment>
<dbReference type="SUPFAM" id="SSF55347">
    <property type="entry name" value="Glyceraldehyde-3-phosphate dehydrogenase-like, C-terminal domain"/>
    <property type="match status" value="1"/>
</dbReference>
<sequence>MKKVKWGVLGAGGIADRRTLPGMMLANNAELVAVMEVNKDFAEKLRVKYNAKRAYDNTQDLVNDPEIEAIYIASPVIYHKEQVIAAAKAKKHLLVEKPIAMTIDDCNELVNACNKAGVLSATGFMMRYGAYNMAMKKLVSEGAIGQIVSARGQLTCWYPEIPGAWRQNKSLSGGGALIDMGIHCIDLIEYITGSKTVATFGINETKTFKYNVDDSSNILLKLSNGATAYVDSNFNIPDAAAKCRLEFYGTRGSILAEGTIGQIDGGKIDVVISEAGGYDAAQNRNDVTPLEVKVDFGNMYTREIESFSNSILTGAPVQVPMTDAVWIQKVVEAAYKSGETGTLVTL</sequence>
<accession>A0A644ZQH2</accession>
<dbReference type="Pfam" id="PF01408">
    <property type="entry name" value="GFO_IDH_MocA"/>
    <property type="match status" value="1"/>
</dbReference>
<evidence type="ECO:0000259" key="1">
    <source>
        <dbReference type="Pfam" id="PF01408"/>
    </source>
</evidence>
<organism evidence="3">
    <name type="scientific">bioreactor metagenome</name>
    <dbReference type="NCBI Taxonomy" id="1076179"/>
    <lineage>
        <taxon>unclassified sequences</taxon>
        <taxon>metagenomes</taxon>
        <taxon>ecological metagenomes</taxon>
    </lineage>
</organism>